<protein>
    <submittedName>
        <fullName evidence="4">TetR/AcrR family transcriptional regulator</fullName>
    </submittedName>
</protein>
<dbReference type="InterPro" id="IPR001647">
    <property type="entry name" value="HTH_TetR"/>
</dbReference>
<evidence type="ECO:0000313" key="4">
    <source>
        <dbReference type="EMBL" id="MCD2425474.1"/>
    </source>
</evidence>
<feature type="DNA-binding region" description="H-T-H motif" evidence="2">
    <location>
        <begin position="37"/>
        <end position="56"/>
    </location>
</feature>
<dbReference type="Gene3D" id="1.10.357.10">
    <property type="entry name" value="Tetracycline Repressor, domain 2"/>
    <property type="match status" value="1"/>
</dbReference>
<dbReference type="PANTHER" id="PTHR43479">
    <property type="entry name" value="ACREF/ENVCD OPERON REPRESSOR-RELATED"/>
    <property type="match status" value="1"/>
</dbReference>
<dbReference type="SUPFAM" id="SSF46689">
    <property type="entry name" value="Homeodomain-like"/>
    <property type="match status" value="1"/>
</dbReference>
<dbReference type="PANTHER" id="PTHR43479:SF7">
    <property type="entry name" value="TETR-FAMILY TRANSCRIPTIONAL REGULATOR"/>
    <property type="match status" value="1"/>
</dbReference>
<evidence type="ECO:0000256" key="2">
    <source>
        <dbReference type="PROSITE-ProRule" id="PRU00335"/>
    </source>
</evidence>
<dbReference type="Pfam" id="PF00440">
    <property type="entry name" value="TetR_N"/>
    <property type="match status" value="1"/>
</dbReference>
<dbReference type="EMBL" id="JAJNEC010000007">
    <property type="protein sequence ID" value="MCD2425474.1"/>
    <property type="molecule type" value="Genomic_DNA"/>
</dbReference>
<comment type="caution">
    <text evidence="4">The sequence shown here is derived from an EMBL/GenBank/DDBJ whole genome shotgun (WGS) entry which is preliminary data.</text>
</comment>
<dbReference type="SUPFAM" id="SSF48498">
    <property type="entry name" value="Tetracyclin repressor-like, C-terminal domain"/>
    <property type="match status" value="1"/>
</dbReference>
<organism evidence="4 5">
    <name type="scientific">Niabella pedocola</name>
    <dbReference type="NCBI Taxonomy" id="1752077"/>
    <lineage>
        <taxon>Bacteria</taxon>
        <taxon>Pseudomonadati</taxon>
        <taxon>Bacteroidota</taxon>
        <taxon>Chitinophagia</taxon>
        <taxon>Chitinophagales</taxon>
        <taxon>Chitinophagaceae</taxon>
        <taxon>Niabella</taxon>
    </lineage>
</organism>
<sequence>MFPIFAPVMRGRDLNKERLVRDTAIQMLVEQGLQGFSMNKLAGACNISVATLYIYYKDKDDLIRKLGDDVGSRHMDALLSGFSPEMRFREGIRKQWENRSQFYLKYPLEAMCAEIIRHSPYGECMDKKKLRVFKDAMSAFVQNAIDRGELKPMPVEAFWSIVYGPLYTLLRFHSQGSSLGGRKFVFTKELMLQTLEMVLDALSPSVSKK</sequence>
<dbReference type="PROSITE" id="PS50977">
    <property type="entry name" value="HTH_TETR_2"/>
    <property type="match status" value="1"/>
</dbReference>
<evidence type="ECO:0000256" key="1">
    <source>
        <dbReference type="ARBA" id="ARBA00023125"/>
    </source>
</evidence>
<keyword evidence="5" id="KW-1185">Reference proteome</keyword>
<feature type="domain" description="HTH tetR-type" evidence="3">
    <location>
        <begin position="14"/>
        <end position="74"/>
    </location>
</feature>
<proteinExistence type="predicted"/>
<dbReference type="InterPro" id="IPR036271">
    <property type="entry name" value="Tet_transcr_reg_TetR-rel_C_sf"/>
</dbReference>
<name>A0ABS8PWM9_9BACT</name>
<evidence type="ECO:0000313" key="5">
    <source>
        <dbReference type="Proteomes" id="UP001199816"/>
    </source>
</evidence>
<dbReference type="Proteomes" id="UP001199816">
    <property type="component" value="Unassembled WGS sequence"/>
</dbReference>
<dbReference type="InterPro" id="IPR050624">
    <property type="entry name" value="HTH-type_Tx_Regulator"/>
</dbReference>
<keyword evidence="1 2" id="KW-0238">DNA-binding</keyword>
<dbReference type="RefSeq" id="WP_231007975.1">
    <property type="nucleotide sequence ID" value="NZ_JAJNEC010000007.1"/>
</dbReference>
<gene>
    <name evidence="4" type="ORF">LQ567_22005</name>
</gene>
<reference evidence="4 5" key="1">
    <citation type="submission" date="2021-11" db="EMBL/GenBank/DDBJ databases">
        <title>Genomic of Niabella pedocola.</title>
        <authorList>
            <person name="Wu T."/>
        </authorList>
    </citation>
    <scope>NUCLEOTIDE SEQUENCE [LARGE SCALE GENOMIC DNA]</scope>
    <source>
        <strain evidence="4 5">JCM 31011</strain>
    </source>
</reference>
<dbReference type="InterPro" id="IPR009057">
    <property type="entry name" value="Homeodomain-like_sf"/>
</dbReference>
<accession>A0ABS8PWM9</accession>
<evidence type="ECO:0000259" key="3">
    <source>
        <dbReference type="PROSITE" id="PS50977"/>
    </source>
</evidence>